<dbReference type="Gene3D" id="3.40.50.1240">
    <property type="entry name" value="Phosphoglycerate mutase-like"/>
    <property type="match status" value="1"/>
</dbReference>
<evidence type="ECO:0000256" key="1">
    <source>
        <dbReference type="ARBA" id="ARBA00000032"/>
    </source>
</evidence>
<sequence>MWLLLLSVLLLSQYSQCSPIELFVTHQNEEPQQKAPDQLIFVNALWRHGNRAPDRLSNNTLLSYFKYGTGQMTEEGIDNSYKLGQQFARRYKDTGFLNSTWNVKQLKFRSVAVERCLATAVAVGQGMYSDSGRKIPFPIPVFTENFKGDTMLAPNWADCPLNSEAFKKTCPTYTVYPKYIDYLAESFECLGWDKRSKYFKTRASAYSVEGIVNEYLAQVETRPVDVREEARAIYRDIQAYQGGTFPHSDMTKAGLLAGELVYQMMDNFKQHRDCTEANKMLCQLKFYGYSTQDFVIASVLELLGVKERILGIEHPFFSSAVLLELWRNSAGIPYVKFLYRYGPNEPEFVDFTKDMFGCDGNEKCDLDTLTTALSSRIFKSRKEQCQLGTAEKPIIIN</sequence>
<keyword evidence="3" id="KW-0732">Signal</keyword>
<evidence type="ECO:0000313" key="4">
    <source>
        <dbReference type="EMBL" id="CAJ0578014.1"/>
    </source>
</evidence>
<evidence type="ECO:0000256" key="3">
    <source>
        <dbReference type="SAM" id="SignalP"/>
    </source>
</evidence>
<feature type="non-terminal residue" evidence="4">
    <location>
        <position position="1"/>
    </location>
</feature>
<dbReference type="GO" id="GO:0003993">
    <property type="term" value="F:acid phosphatase activity"/>
    <property type="evidence" value="ECO:0007669"/>
    <property type="project" value="UniProtKB-EC"/>
</dbReference>
<dbReference type="SUPFAM" id="SSF53254">
    <property type="entry name" value="Phosphoglycerate mutase-like"/>
    <property type="match status" value="1"/>
</dbReference>
<gene>
    <name evidence="4" type="ORF">MSPICULIGERA_LOCUS16278</name>
</gene>
<feature type="signal peptide" evidence="3">
    <location>
        <begin position="1"/>
        <end position="17"/>
    </location>
</feature>
<evidence type="ECO:0000313" key="5">
    <source>
        <dbReference type="Proteomes" id="UP001177023"/>
    </source>
</evidence>
<evidence type="ECO:0008006" key="6">
    <source>
        <dbReference type="Google" id="ProtNLM"/>
    </source>
</evidence>
<dbReference type="InterPro" id="IPR029033">
    <property type="entry name" value="His_PPase_superfam"/>
</dbReference>
<dbReference type="PROSITE" id="PS00616">
    <property type="entry name" value="HIS_ACID_PHOSPHAT_1"/>
    <property type="match status" value="1"/>
</dbReference>
<comment type="caution">
    <text evidence="4">The sequence shown here is derived from an EMBL/GenBank/DDBJ whole genome shotgun (WGS) entry which is preliminary data.</text>
</comment>
<dbReference type="InterPro" id="IPR000560">
    <property type="entry name" value="His_Pase_clade-2"/>
</dbReference>
<dbReference type="Proteomes" id="UP001177023">
    <property type="component" value="Unassembled WGS sequence"/>
</dbReference>
<proteinExistence type="inferred from homology"/>
<dbReference type="InterPro" id="IPR033379">
    <property type="entry name" value="Acid_Pase_AS"/>
</dbReference>
<dbReference type="PANTHER" id="PTHR11567">
    <property type="entry name" value="ACID PHOSPHATASE-RELATED"/>
    <property type="match status" value="1"/>
</dbReference>
<dbReference type="InterPro" id="IPR050645">
    <property type="entry name" value="Histidine_acid_phosphatase"/>
</dbReference>
<reference evidence="4" key="1">
    <citation type="submission" date="2023-06" db="EMBL/GenBank/DDBJ databases">
        <authorList>
            <person name="Delattre M."/>
        </authorList>
    </citation>
    <scope>NUCLEOTIDE SEQUENCE</scope>
    <source>
        <strain evidence="4">AF72</strain>
    </source>
</reference>
<comment type="catalytic activity">
    <reaction evidence="1">
        <text>a phosphate monoester + H2O = an alcohol + phosphate</text>
        <dbReference type="Rhea" id="RHEA:15017"/>
        <dbReference type="ChEBI" id="CHEBI:15377"/>
        <dbReference type="ChEBI" id="CHEBI:30879"/>
        <dbReference type="ChEBI" id="CHEBI:43474"/>
        <dbReference type="ChEBI" id="CHEBI:67140"/>
        <dbReference type="EC" id="3.1.3.2"/>
    </reaction>
</comment>
<dbReference type="Pfam" id="PF00328">
    <property type="entry name" value="His_Phos_2"/>
    <property type="match status" value="1"/>
</dbReference>
<dbReference type="PANTHER" id="PTHR11567:SF196">
    <property type="entry name" value="ACID PHOSPHATASE FAMILY"/>
    <property type="match status" value="1"/>
</dbReference>
<organism evidence="4 5">
    <name type="scientific">Mesorhabditis spiculigera</name>
    <dbReference type="NCBI Taxonomy" id="96644"/>
    <lineage>
        <taxon>Eukaryota</taxon>
        <taxon>Metazoa</taxon>
        <taxon>Ecdysozoa</taxon>
        <taxon>Nematoda</taxon>
        <taxon>Chromadorea</taxon>
        <taxon>Rhabditida</taxon>
        <taxon>Rhabditina</taxon>
        <taxon>Rhabditomorpha</taxon>
        <taxon>Rhabditoidea</taxon>
        <taxon>Rhabditidae</taxon>
        <taxon>Mesorhabditinae</taxon>
        <taxon>Mesorhabditis</taxon>
    </lineage>
</organism>
<keyword evidence="5" id="KW-1185">Reference proteome</keyword>
<name>A0AA36G3D6_9BILA</name>
<protein>
    <recommendedName>
        <fullName evidence="6">2,3-bisphosphoglycerate 3-phosphatase</fullName>
    </recommendedName>
</protein>
<dbReference type="CDD" id="cd07061">
    <property type="entry name" value="HP_HAP_like"/>
    <property type="match status" value="1"/>
</dbReference>
<comment type="similarity">
    <text evidence="2">Belongs to the histidine acid phosphatase family.</text>
</comment>
<dbReference type="EMBL" id="CATQJA010002652">
    <property type="protein sequence ID" value="CAJ0578014.1"/>
    <property type="molecule type" value="Genomic_DNA"/>
</dbReference>
<evidence type="ECO:0000256" key="2">
    <source>
        <dbReference type="ARBA" id="ARBA00005375"/>
    </source>
</evidence>
<feature type="chain" id="PRO_5041334242" description="2,3-bisphosphoglycerate 3-phosphatase" evidence="3">
    <location>
        <begin position="18"/>
        <end position="397"/>
    </location>
</feature>
<dbReference type="AlphaFoldDB" id="A0AA36G3D6"/>
<accession>A0AA36G3D6</accession>